<evidence type="ECO:0000313" key="2">
    <source>
        <dbReference type="EMBL" id="KAJ3644266.1"/>
    </source>
</evidence>
<accession>A0AA38HVP1</accession>
<comment type="caution">
    <text evidence="2">The sequence shown here is derived from an EMBL/GenBank/DDBJ whole genome shotgun (WGS) entry which is preliminary data.</text>
</comment>
<reference evidence="2" key="1">
    <citation type="journal article" date="2023" name="G3 (Bethesda)">
        <title>Whole genome assemblies of Zophobas morio and Tenebrio molitor.</title>
        <authorList>
            <person name="Kaur S."/>
            <person name="Stinson S.A."/>
            <person name="diCenzo G.C."/>
        </authorList>
    </citation>
    <scope>NUCLEOTIDE SEQUENCE</scope>
    <source>
        <strain evidence="2">QUZm001</strain>
    </source>
</reference>
<evidence type="ECO:0000256" key="1">
    <source>
        <dbReference type="SAM" id="MobiDB-lite"/>
    </source>
</evidence>
<proteinExistence type="predicted"/>
<evidence type="ECO:0000313" key="3">
    <source>
        <dbReference type="Proteomes" id="UP001168821"/>
    </source>
</evidence>
<dbReference type="Proteomes" id="UP001168821">
    <property type="component" value="Unassembled WGS sequence"/>
</dbReference>
<dbReference type="EMBL" id="JALNTZ010000008">
    <property type="protein sequence ID" value="KAJ3644266.1"/>
    <property type="molecule type" value="Genomic_DNA"/>
</dbReference>
<name>A0AA38HVP1_9CUCU</name>
<feature type="compositionally biased region" description="Basic and acidic residues" evidence="1">
    <location>
        <begin position="1"/>
        <end position="12"/>
    </location>
</feature>
<dbReference type="AlphaFoldDB" id="A0AA38HVP1"/>
<protein>
    <submittedName>
        <fullName evidence="2">Uncharacterized protein</fullName>
    </submittedName>
</protein>
<feature type="region of interest" description="Disordered" evidence="1">
    <location>
        <begin position="71"/>
        <end position="90"/>
    </location>
</feature>
<feature type="compositionally biased region" description="Basic and acidic residues" evidence="1">
    <location>
        <begin position="78"/>
        <end position="90"/>
    </location>
</feature>
<gene>
    <name evidence="2" type="ORF">Zmor_026932</name>
</gene>
<feature type="region of interest" description="Disordered" evidence="1">
    <location>
        <begin position="1"/>
        <end position="28"/>
    </location>
</feature>
<keyword evidence="3" id="KW-1185">Reference proteome</keyword>
<sequence>MEKNARVDESRGHPNLPRVSQSVWGPIPQKHRRDLKHAAKQYPVTAYRQKEHKTLVEEDWNTLWLKGAARFSNGTESTLEKQKNNNKGTE</sequence>
<organism evidence="2 3">
    <name type="scientific">Zophobas morio</name>
    <dbReference type="NCBI Taxonomy" id="2755281"/>
    <lineage>
        <taxon>Eukaryota</taxon>
        <taxon>Metazoa</taxon>
        <taxon>Ecdysozoa</taxon>
        <taxon>Arthropoda</taxon>
        <taxon>Hexapoda</taxon>
        <taxon>Insecta</taxon>
        <taxon>Pterygota</taxon>
        <taxon>Neoptera</taxon>
        <taxon>Endopterygota</taxon>
        <taxon>Coleoptera</taxon>
        <taxon>Polyphaga</taxon>
        <taxon>Cucujiformia</taxon>
        <taxon>Tenebrionidae</taxon>
        <taxon>Zophobas</taxon>
    </lineage>
</organism>